<evidence type="ECO:0000313" key="2">
    <source>
        <dbReference type="EMBL" id="MCC9070973.1"/>
    </source>
</evidence>
<gene>
    <name evidence="2" type="ORF">LNQ49_05090</name>
</gene>
<dbReference type="EMBL" id="JAJJMO010000001">
    <property type="protein sequence ID" value="MCC9070973.1"/>
    <property type="molecule type" value="Genomic_DNA"/>
</dbReference>
<protein>
    <submittedName>
        <fullName evidence="2">Uncharacterized protein</fullName>
    </submittedName>
</protein>
<keyword evidence="1" id="KW-0732">Signal</keyword>
<feature type="chain" id="PRO_5045955155" evidence="1">
    <location>
        <begin position="24"/>
        <end position="124"/>
    </location>
</feature>
<accession>A0ABS8MQD4</accession>
<evidence type="ECO:0000313" key="3">
    <source>
        <dbReference type="Proteomes" id="UP001430919"/>
    </source>
</evidence>
<dbReference type="Proteomes" id="UP001430919">
    <property type="component" value="Unassembled WGS sequence"/>
</dbReference>
<feature type="signal peptide" evidence="1">
    <location>
        <begin position="1"/>
        <end position="23"/>
    </location>
</feature>
<sequence length="124" mass="13738">MNRFHIILIVMLGFFLMPTDTFACGKNVADHSCTKKTSTSDKDEDDCCSKKNHSGNKNHDGCGGKCGHSMCGCASVCNGGITFVNQLEFKKITFSIFSQKQKFYNSETSILTGFYSIWLIPKIS</sequence>
<evidence type="ECO:0000256" key="1">
    <source>
        <dbReference type="SAM" id="SignalP"/>
    </source>
</evidence>
<name>A0ABS8MQD4_9FLAO</name>
<comment type="caution">
    <text evidence="2">The sequence shown here is derived from an EMBL/GenBank/DDBJ whole genome shotgun (WGS) entry which is preliminary data.</text>
</comment>
<proteinExistence type="predicted"/>
<reference evidence="2" key="1">
    <citation type="submission" date="2021-11" db="EMBL/GenBank/DDBJ databases">
        <title>Description of novel Flavobacterium species.</title>
        <authorList>
            <person name="Saticioglu I.B."/>
            <person name="Ay H."/>
            <person name="Altun S."/>
            <person name="Duman M."/>
        </authorList>
    </citation>
    <scope>NUCLEOTIDE SEQUENCE</scope>
    <source>
        <strain evidence="2">F-65</strain>
    </source>
</reference>
<organism evidence="2 3">
    <name type="scientific">Flavobacterium pisciphilum</name>
    <dbReference type="NCBI Taxonomy" id="2893755"/>
    <lineage>
        <taxon>Bacteria</taxon>
        <taxon>Pseudomonadati</taxon>
        <taxon>Bacteroidota</taxon>
        <taxon>Flavobacteriia</taxon>
        <taxon>Flavobacteriales</taxon>
        <taxon>Flavobacteriaceae</taxon>
        <taxon>Flavobacterium</taxon>
    </lineage>
</organism>
<dbReference type="RefSeq" id="WP_229987619.1">
    <property type="nucleotide sequence ID" value="NZ_JAJJMO010000001.1"/>
</dbReference>
<keyword evidence="3" id="KW-1185">Reference proteome</keyword>